<comment type="caution">
    <text evidence="1">The sequence shown here is derived from an EMBL/GenBank/DDBJ whole genome shotgun (WGS) entry which is preliminary data.</text>
</comment>
<dbReference type="Proteomes" id="UP000433737">
    <property type="component" value="Unassembled WGS sequence"/>
</dbReference>
<name>A0AAX3J7L0_9GAMM</name>
<gene>
    <name evidence="1" type="ORF">PANT111_210017</name>
</gene>
<protein>
    <recommendedName>
        <fullName evidence="3">Secreted protein</fullName>
    </recommendedName>
</protein>
<dbReference type="EMBL" id="CABWMH010000014">
    <property type="protein sequence ID" value="VXC06168.1"/>
    <property type="molecule type" value="Genomic_DNA"/>
</dbReference>
<accession>A0AAX3J7L0</accession>
<evidence type="ECO:0008006" key="3">
    <source>
        <dbReference type="Google" id="ProtNLM"/>
    </source>
</evidence>
<reference evidence="1 2" key="1">
    <citation type="submission" date="2019-10" db="EMBL/GenBank/DDBJ databases">
        <authorList>
            <person name="Karimi E."/>
        </authorList>
    </citation>
    <scope>NUCLEOTIDE SEQUENCE [LARGE SCALE GENOMIC DNA]</scope>
    <source>
        <strain evidence="1">Pantoea sp. 111</strain>
    </source>
</reference>
<organism evidence="1 2">
    <name type="scientific">Pantoea brenneri</name>
    <dbReference type="NCBI Taxonomy" id="472694"/>
    <lineage>
        <taxon>Bacteria</taxon>
        <taxon>Pseudomonadati</taxon>
        <taxon>Pseudomonadota</taxon>
        <taxon>Gammaproteobacteria</taxon>
        <taxon>Enterobacterales</taxon>
        <taxon>Erwiniaceae</taxon>
        <taxon>Pantoea</taxon>
    </lineage>
</organism>
<evidence type="ECO:0000313" key="2">
    <source>
        <dbReference type="Proteomes" id="UP000433737"/>
    </source>
</evidence>
<sequence length="55" mass="6136">MLCFFEVSFVAAFAVCRSEFSDTSTVRSARVARKGTFVNVVPDRAYRGFRKPPGT</sequence>
<evidence type="ECO:0000313" key="1">
    <source>
        <dbReference type="EMBL" id="VXC06168.1"/>
    </source>
</evidence>
<proteinExistence type="predicted"/>
<dbReference type="AlphaFoldDB" id="A0AAX3J7L0"/>